<dbReference type="InterPro" id="IPR050270">
    <property type="entry name" value="DegV_domain_contain"/>
</dbReference>
<dbReference type="Gene3D" id="3.40.50.10440">
    <property type="entry name" value="Dihydroxyacetone kinase, domain 1"/>
    <property type="match status" value="1"/>
</dbReference>
<dbReference type="PANTHER" id="PTHR33434:SF3">
    <property type="entry name" value="DEGV DOMAIN-CONTAINING PROTEIN YITS"/>
    <property type="match status" value="1"/>
</dbReference>
<keyword evidence="3" id="KW-1133">Transmembrane helix</keyword>
<organism evidence="4 5">
    <name type="scientific">Clostridium polyendosporum</name>
    <dbReference type="NCBI Taxonomy" id="69208"/>
    <lineage>
        <taxon>Bacteria</taxon>
        <taxon>Bacillati</taxon>
        <taxon>Bacillota</taxon>
        <taxon>Clostridia</taxon>
        <taxon>Eubacteriales</taxon>
        <taxon>Clostridiaceae</taxon>
        <taxon>Clostridium</taxon>
    </lineage>
</organism>
<dbReference type="Gene3D" id="2.20.28.50">
    <property type="entry name" value="degv family protein"/>
    <property type="match status" value="1"/>
</dbReference>
<comment type="function">
    <text evidence="1">May bind long-chain fatty acids, such as palmitate, and may play a role in lipid transport or fatty acid metabolism.</text>
</comment>
<reference evidence="4" key="1">
    <citation type="submission" date="2021-03" db="EMBL/GenBank/DDBJ databases">
        <title>Taxonomic study of Clostridium polyendosporum from meadow-gley soil under rice.</title>
        <authorList>
            <person name="Kobayashi H."/>
            <person name="Tanizawa Y."/>
            <person name="Yagura M."/>
        </authorList>
    </citation>
    <scope>NUCLEOTIDE SEQUENCE</scope>
    <source>
        <strain evidence="4">JCM 30710</strain>
    </source>
</reference>
<feature type="transmembrane region" description="Helical" evidence="3">
    <location>
        <begin position="262"/>
        <end position="285"/>
    </location>
</feature>
<dbReference type="NCBIfam" id="TIGR00762">
    <property type="entry name" value="DegV"/>
    <property type="match status" value="1"/>
</dbReference>
<keyword evidence="3" id="KW-0472">Membrane</keyword>
<keyword evidence="3" id="KW-0812">Transmembrane</keyword>
<dbReference type="SUPFAM" id="SSF82549">
    <property type="entry name" value="DAK1/DegV-like"/>
    <property type="match status" value="1"/>
</dbReference>
<protein>
    <recommendedName>
        <fullName evidence="6">EDD domain protein, DegV family</fullName>
    </recommendedName>
</protein>
<gene>
    <name evidence="4" type="ORF">CPJCM30710_20350</name>
</gene>
<evidence type="ECO:0000256" key="3">
    <source>
        <dbReference type="SAM" id="Phobius"/>
    </source>
</evidence>
<dbReference type="Proteomes" id="UP000679179">
    <property type="component" value="Unassembled WGS sequence"/>
</dbReference>
<keyword evidence="2" id="KW-0446">Lipid-binding</keyword>
<name>A0A919VEP0_9CLOT</name>
<dbReference type="PROSITE" id="PS51482">
    <property type="entry name" value="DEGV"/>
    <property type="match status" value="1"/>
</dbReference>
<evidence type="ECO:0000313" key="5">
    <source>
        <dbReference type="Proteomes" id="UP000679179"/>
    </source>
</evidence>
<dbReference type="InterPro" id="IPR043168">
    <property type="entry name" value="DegV_C"/>
</dbReference>
<evidence type="ECO:0000256" key="2">
    <source>
        <dbReference type="ARBA" id="ARBA00023121"/>
    </source>
</evidence>
<keyword evidence="5" id="KW-1185">Reference proteome</keyword>
<proteinExistence type="predicted"/>
<accession>A0A919VEP0</accession>
<comment type="caution">
    <text evidence="4">The sequence shown here is derived from an EMBL/GenBank/DDBJ whole genome shotgun (WGS) entry which is preliminary data.</text>
</comment>
<dbReference type="Gene3D" id="3.30.1180.10">
    <property type="match status" value="1"/>
</dbReference>
<dbReference type="RefSeq" id="WP_212904067.1">
    <property type="nucleotide sequence ID" value="NZ_BOPZ01000016.1"/>
</dbReference>
<dbReference type="EMBL" id="BOPZ01000016">
    <property type="protein sequence ID" value="GIM29369.1"/>
    <property type="molecule type" value="Genomic_DNA"/>
</dbReference>
<dbReference type="AlphaFoldDB" id="A0A919VEP0"/>
<evidence type="ECO:0000313" key="4">
    <source>
        <dbReference type="EMBL" id="GIM29369.1"/>
    </source>
</evidence>
<dbReference type="Pfam" id="PF02645">
    <property type="entry name" value="DegV"/>
    <property type="match status" value="1"/>
</dbReference>
<dbReference type="GO" id="GO:0008289">
    <property type="term" value="F:lipid binding"/>
    <property type="evidence" value="ECO:0007669"/>
    <property type="project" value="UniProtKB-KW"/>
</dbReference>
<evidence type="ECO:0008006" key="6">
    <source>
        <dbReference type="Google" id="ProtNLM"/>
    </source>
</evidence>
<sequence>MKDFIILTDSGCDLSLQMVKELNISYIGLVCNFEGKEYIEDCGQSLDYKIFYDAIRNGALPTTSQVNTFRFYEEFEKHVKEGKGVLYIAFSSALSGTYNSSLVARNDILENYPNADISIIDTKAASTGVGLLVYYAAKMKAEGKSKDEIVSWIEENKLNICHLLTVNDLNHLKRGGRISPTTAALGGLLNIKPVLYVNNEGQLKNFTKAKGSKGALRILFQKFEDHVINPENHVIFISHADNAKGAETLANMIREKYPVKDIIINYIGSVVGSHTGTGSIIFIFYGTNREP</sequence>
<dbReference type="PANTHER" id="PTHR33434">
    <property type="entry name" value="DEGV DOMAIN-CONTAINING PROTEIN DR_1986-RELATED"/>
    <property type="match status" value="1"/>
</dbReference>
<dbReference type="InterPro" id="IPR003797">
    <property type="entry name" value="DegV"/>
</dbReference>
<evidence type="ECO:0000256" key="1">
    <source>
        <dbReference type="ARBA" id="ARBA00003238"/>
    </source>
</evidence>